<dbReference type="Pfam" id="PF00089">
    <property type="entry name" value="Trypsin"/>
    <property type="match status" value="1"/>
</dbReference>
<evidence type="ECO:0000313" key="8">
    <source>
        <dbReference type="Proteomes" id="UP001652620"/>
    </source>
</evidence>
<dbReference type="GO" id="GO:0004252">
    <property type="term" value="F:serine-type endopeptidase activity"/>
    <property type="evidence" value="ECO:0007669"/>
    <property type="project" value="InterPro"/>
</dbReference>
<dbReference type="PRINTS" id="PR00722">
    <property type="entry name" value="CHYMOTRYPSIN"/>
</dbReference>
<dbReference type="SUPFAM" id="SSF50494">
    <property type="entry name" value="Trypsin-like serine proteases"/>
    <property type="match status" value="1"/>
</dbReference>
<evidence type="ECO:0000256" key="2">
    <source>
        <dbReference type="ARBA" id="ARBA00022670"/>
    </source>
</evidence>
<reference evidence="9" key="1">
    <citation type="submission" date="2025-08" db="UniProtKB">
        <authorList>
            <consortium name="RefSeq"/>
        </authorList>
    </citation>
    <scope>IDENTIFICATION</scope>
    <source>
        <tissue evidence="9">Adult</tissue>
    </source>
</reference>
<gene>
    <name evidence="9" type="primary">LOC105222907</name>
</gene>
<dbReference type="InterPro" id="IPR001314">
    <property type="entry name" value="Peptidase_S1A"/>
</dbReference>
<dbReference type="InterPro" id="IPR001254">
    <property type="entry name" value="Trypsin_dom"/>
</dbReference>
<comment type="similarity">
    <text evidence="1">Belongs to the peptidase S1 family.</text>
</comment>
<dbReference type="InterPro" id="IPR050430">
    <property type="entry name" value="Peptidase_S1"/>
</dbReference>
<evidence type="ECO:0000256" key="4">
    <source>
        <dbReference type="ARBA" id="ARBA00022825"/>
    </source>
</evidence>
<dbReference type="PROSITE" id="PS00134">
    <property type="entry name" value="TRYPSIN_HIS"/>
    <property type="match status" value="1"/>
</dbReference>
<dbReference type="CDD" id="cd00190">
    <property type="entry name" value="Tryp_SPc"/>
    <property type="match status" value="1"/>
</dbReference>
<evidence type="ECO:0000256" key="3">
    <source>
        <dbReference type="ARBA" id="ARBA00022801"/>
    </source>
</evidence>
<dbReference type="KEGG" id="bdr:105222907"/>
<keyword evidence="4" id="KW-0720">Serine protease</keyword>
<organism evidence="8 9">
    <name type="scientific">Bactrocera dorsalis</name>
    <name type="common">Oriental fruit fly</name>
    <name type="synonym">Dacus dorsalis</name>
    <dbReference type="NCBI Taxonomy" id="27457"/>
    <lineage>
        <taxon>Eukaryota</taxon>
        <taxon>Metazoa</taxon>
        <taxon>Ecdysozoa</taxon>
        <taxon>Arthropoda</taxon>
        <taxon>Hexapoda</taxon>
        <taxon>Insecta</taxon>
        <taxon>Pterygota</taxon>
        <taxon>Neoptera</taxon>
        <taxon>Endopterygota</taxon>
        <taxon>Diptera</taxon>
        <taxon>Brachycera</taxon>
        <taxon>Muscomorpha</taxon>
        <taxon>Tephritoidea</taxon>
        <taxon>Tephritidae</taxon>
        <taxon>Bactrocera</taxon>
        <taxon>Bactrocera</taxon>
    </lineage>
</organism>
<dbReference type="GO" id="GO:0006508">
    <property type="term" value="P:proteolysis"/>
    <property type="evidence" value="ECO:0007669"/>
    <property type="project" value="UniProtKB-KW"/>
</dbReference>
<dbReference type="InterPro" id="IPR043504">
    <property type="entry name" value="Peptidase_S1_PA_chymotrypsin"/>
</dbReference>
<evidence type="ECO:0000313" key="9">
    <source>
        <dbReference type="RefSeq" id="XP_011198770.2"/>
    </source>
</evidence>
<sequence>MKLNYKLTLLMLISCLYGTTNAQKRIVGGTTTKISKYPYMLGLLQDGKYFCAGSLITRKNALSAAHCVYDKQASQLIVQGGVTDLGQKGQRRGVNRMWIPEGFDITPNDFDVAVLEFRKPMVLGVNVAIIPLAKSRIRAGMRMRVCGWGKTSENAQTAATKLHTVVVQIIGGDKCATQYKKSNTKITSTMLCAGHGDKDACTGDSGAPAVVNGKQYGIVSFGNGCGRKEYPGVYTKIMNVDVRNFIYDCIRG</sequence>
<keyword evidence="2" id="KW-0645">Protease</keyword>
<dbReference type="Gene3D" id="2.40.10.10">
    <property type="entry name" value="Trypsin-like serine proteases"/>
    <property type="match status" value="1"/>
</dbReference>
<feature type="signal peptide" evidence="6">
    <location>
        <begin position="1"/>
        <end position="22"/>
    </location>
</feature>
<dbReference type="InterPro" id="IPR009003">
    <property type="entry name" value="Peptidase_S1_PA"/>
</dbReference>
<dbReference type="InParanoid" id="A0A6I9UNA5"/>
<keyword evidence="6" id="KW-0732">Signal</keyword>
<dbReference type="PROSITE" id="PS50240">
    <property type="entry name" value="TRYPSIN_DOM"/>
    <property type="match status" value="1"/>
</dbReference>
<dbReference type="RefSeq" id="XP_011198770.2">
    <property type="nucleotide sequence ID" value="XM_011200468.4"/>
</dbReference>
<dbReference type="InterPro" id="IPR018114">
    <property type="entry name" value="TRYPSIN_HIS"/>
</dbReference>
<name>A0A6I9UNA5_BACDO</name>
<keyword evidence="3" id="KW-0378">Hydrolase</keyword>
<keyword evidence="5" id="KW-1015">Disulfide bond</keyword>
<dbReference type="SMART" id="SM00020">
    <property type="entry name" value="Tryp_SPc"/>
    <property type="match status" value="1"/>
</dbReference>
<dbReference type="PANTHER" id="PTHR24276">
    <property type="entry name" value="POLYSERASE-RELATED"/>
    <property type="match status" value="1"/>
</dbReference>
<feature type="domain" description="Peptidase S1" evidence="7">
    <location>
        <begin position="26"/>
        <end position="251"/>
    </location>
</feature>
<evidence type="ECO:0000256" key="5">
    <source>
        <dbReference type="ARBA" id="ARBA00023157"/>
    </source>
</evidence>
<evidence type="ECO:0000256" key="6">
    <source>
        <dbReference type="SAM" id="SignalP"/>
    </source>
</evidence>
<dbReference type="OrthoDB" id="10051896at2759"/>
<accession>A0A6I9UNA5</accession>
<keyword evidence="8" id="KW-1185">Reference proteome</keyword>
<evidence type="ECO:0000259" key="7">
    <source>
        <dbReference type="PROSITE" id="PS50240"/>
    </source>
</evidence>
<evidence type="ECO:0000256" key="1">
    <source>
        <dbReference type="ARBA" id="ARBA00007664"/>
    </source>
</evidence>
<dbReference type="AlphaFoldDB" id="A0A6I9UNA5"/>
<dbReference type="PANTHER" id="PTHR24276:SF91">
    <property type="entry name" value="AT26814P-RELATED"/>
    <property type="match status" value="1"/>
</dbReference>
<feature type="chain" id="PRO_5047472182" evidence="6">
    <location>
        <begin position="23"/>
        <end position="252"/>
    </location>
</feature>
<proteinExistence type="inferred from homology"/>
<dbReference type="Proteomes" id="UP001652620">
    <property type="component" value="Chromosome 3"/>
</dbReference>
<protein>
    <submittedName>
        <fullName evidence="9">Trypsin beta</fullName>
    </submittedName>
</protein>
<dbReference type="GeneID" id="105222907"/>